<evidence type="ECO:0000313" key="2">
    <source>
        <dbReference type="EMBL" id="KAJ7613543.1"/>
    </source>
</evidence>
<reference evidence="2" key="1">
    <citation type="submission" date="2023-03" db="EMBL/GenBank/DDBJ databases">
        <title>Massive genome expansion in bonnet fungi (Mycena s.s.) driven by repeated elements and novel gene families across ecological guilds.</title>
        <authorList>
            <consortium name="Lawrence Berkeley National Laboratory"/>
            <person name="Harder C.B."/>
            <person name="Miyauchi S."/>
            <person name="Viragh M."/>
            <person name="Kuo A."/>
            <person name="Thoen E."/>
            <person name="Andreopoulos B."/>
            <person name="Lu D."/>
            <person name="Skrede I."/>
            <person name="Drula E."/>
            <person name="Henrissat B."/>
            <person name="Morin E."/>
            <person name="Kohler A."/>
            <person name="Barry K."/>
            <person name="LaButti K."/>
            <person name="Morin E."/>
            <person name="Salamov A."/>
            <person name="Lipzen A."/>
            <person name="Mereny Z."/>
            <person name="Hegedus B."/>
            <person name="Baldrian P."/>
            <person name="Stursova M."/>
            <person name="Weitz H."/>
            <person name="Taylor A."/>
            <person name="Grigoriev I.V."/>
            <person name="Nagy L.G."/>
            <person name="Martin F."/>
            <person name="Kauserud H."/>
        </authorList>
    </citation>
    <scope>NUCLEOTIDE SEQUENCE</scope>
    <source>
        <strain evidence="2">9284</strain>
    </source>
</reference>
<keyword evidence="3" id="KW-1185">Reference proteome</keyword>
<protein>
    <submittedName>
        <fullName evidence="2">Uncharacterized protein</fullName>
    </submittedName>
</protein>
<dbReference type="EMBL" id="JARKIF010000028">
    <property type="protein sequence ID" value="KAJ7613543.1"/>
    <property type="molecule type" value="Genomic_DNA"/>
</dbReference>
<proteinExistence type="predicted"/>
<sequence>MIKNLEPLRALKAYKTLSNALERGFGCHADKTSWLRVVRAEFEKPNDPPVKGTLVVEASSSLARRHPRKRGCRSGKRKRERVRVRKLPPARKPAKVVVTPAGPSTAKTVVKPAKSVPSRKPKSRAAKPKQKSMVDAKEKRSLQASEPPYTASFAMDADLLAPVELLRVAVAAPRPRHRRGEKGREVKGAVCTLGSRQMLEITDLVTRVRPLQGKSASEVALSTGSEAEIPPPVMGWETGNLQGRAVGTFLAPPLRRGTMIRSRG</sequence>
<dbReference type="AlphaFoldDB" id="A0AAD7B8T7"/>
<accession>A0AAD7B8T7</accession>
<feature type="compositionally biased region" description="Basic residues" evidence="1">
    <location>
        <begin position="117"/>
        <end position="130"/>
    </location>
</feature>
<name>A0AAD7B8T7_9AGAR</name>
<comment type="caution">
    <text evidence="2">The sequence shown here is derived from an EMBL/GenBank/DDBJ whole genome shotgun (WGS) entry which is preliminary data.</text>
</comment>
<gene>
    <name evidence="2" type="ORF">FB45DRAFT_874492</name>
</gene>
<evidence type="ECO:0000313" key="3">
    <source>
        <dbReference type="Proteomes" id="UP001221142"/>
    </source>
</evidence>
<dbReference type="Proteomes" id="UP001221142">
    <property type="component" value="Unassembled WGS sequence"/>
</dbReference>
<feature type="compositionally biased region" description="Basic residues" evidence="1">
    <location>
        <begin position="63"/>
        <end position="94"/>
    </location>
</feature>
<evidence type="ECO:0000256" key="1">
    <source>
        <dbReference type="SAM" id="MobiDB-lite"/>
    </source>
</evidence>
<organism evidence="2 3">
    <name type="scientific">Roridomyces roridus</name>
    <dbReference type="NCBI Taxonomy" id="1738132"/>
    <lineage>
        <taxon>Eukaryota</taxon>
        <taxon>Fungi</taxon>
        <taxon>Dikarya</taxon>
        <taxon>Basidiomycota</taxon>
        <taxon>Agaricomycotina</taxon>
        <taxon>Agaricomycetes</taxon>
        <taxon>Agaricomycetidae</taxon>
        <taxon>Agaricales</taxon>
        <taxon>Marasmiineae</taxon>
        <taxon>Mycenaceae</taxon>
        <taxon>Roridomyces</taxon>
    </lineage>
</organism>
<feature type="region of interest" description="Disordered" evidence="1">
    <location>
        <begin position="60"/>
        <end position="147"/>
    </location>
</feature>
<feature type="compositionally biased region" description="Basic and acidic residues" evidence="1">
    <location>
        <begin position="132"/>
        <end position="141"/>
    </location>
</feature>